<dbReference type="Gene3D" id="1.10.10.10">
    <property type="entry name" value="Winged helix-like DNA-binding domain superfamily/Winged helix DNA-binding domain"/>
    <property type="match status" value="1"/>
</dbReference>
<dbReference type="AlphaFoldDB" id="A0A2T0N2F7"/>
<evidence type="ECO:0000313" key="2">
    <source>
        <dbReference type="EMBL" id="PRX66163.1"/>
    </source>
</evidence>
<evidence type="ECO:0000313" key="3">
    <source>
        <dbReference type="Proteomes" id="UP000238312"/>
    </source>
</evidence>
<gene>
    <name evidence="2" type="ORF">B0I32_106299</name>
</gene>
<feature type="domain" description="HTH luxR-type" evidence="1">
    <location>
        <begin position="248"/>
        <end position="305"/>
    </location>
</feature>
<dbReference type="SMART" id="SM00421">
    <property type="entry name" value="HTH_LUXR"/>
    <property type="match status" value="1"/>
</dbReference>
<reference evidence="2 3" key="1">
    <citation type="submission" date="2018-03" db="EMBL/GenBank/DDBJ databases">
        <title>Genomic Encyclopedia of Type Strains, Phase III (KMG-III): the genomes of soil and plant-associated and newly described type strains.</title>
        <authorList>
            <person name="Whitman W."/>
        </authorList>
    </citation>
    <scope>NUCLEOTIDE SEQUENCE [LARGE SCALE GENOMIC DNA]</scope>
    <source>
        <strain evidence="2 3">CGMCC 4.7104</strain>
    </source>
</reference>
<sequence>MPLRGDDSDELRLYEYLIDHGPTPVEDLRGVVDDPEQTLEWLRGRGFVIGQPARARRPRHALSPAVSEATHTLDRLKALVHDLDTRYQVSGHYQDAAEPVSKLTSREEVTQVFDALQRTVRQDWMQLVTGPFFRLAEPLRPERSVIPSTTLDCRRRVVYEREVMEDPLVMEGLRNTLRWGGAQIRFTDQLPTKLLIVDNAVAMTPLEERGSLPMLLIEAPSLINGQIARFEEEWEKATPWNADVSSAPPDLDEQDRKILQQVVAGETDKAIARVCQSSMRTVGRRIARMRQLAGVSTRTQLVHYATKHWL</sequence>
<accession>A0A2T0N2F7</accession>
<dbReference type="SUPFAM" id="SSF46894">
    <property type="entry name" value="C-terminal effector domain of the bipartite response regulators"/>
    <property type="match status" value="1"/>
</dbReference>
<proteinExistence type="predicted"/>
<dbReference type="InterPro" id="IPR036388">
    <property type="entry name" value="WH-like_DNA-bd_sf"/>
</dbReference>
<dbReference type="InterPro" id="IPR051797">
    <property type="entry name" value="TrmB-like"/>
</dbReference>
<dbReference type="InterPro" id="IPR016032">
    <property type="entry name" value="Sig_transdc_resp-reg_C-effctor"/>
</dbReference>
<organism evidence="2 3">
    <name type="scientific">Nonomuraea fuscirosea</name>
    <dbReference type="NCBI Taxonomy" id="1291556"/>
    <lineage>
        <taxon>Bacteria</taxon>
        <taxon>Bacillati</taxon>
        <taxon>Actinomycetota</taxon>
        <taxon>Actinomycetes</taxon>
        <taxon>Streptosporangiales</taxon>
        <taxon>Streptosporangiaceae</taxon>
        <taxon>Nonomuraea</taxon>
    </lineage>
</organism>
<dbReference type="Proteomes" id="UP000238312">
    <property type="component" value="Unassembled WGS sequence"/>
</dbReference>
<keyword evidence="3" id="KW-1185">Reference proteome</keyword>
<evidence type="ECO:0000259" key="1">
    <source>
        <dbReference type="SMART" id="SM00421"/>
    </source>
</evidence>
<dbReference type="GO" id="GO:0003677">
    <property type="term" value="F:DNA binding"/>
    <property type="evidence" value="ECO:0007669"/>
    <property type="project" value="InterPro"/>
</dbReference>
<protein>
    <submittedName>
        <fullName evidence="2">Regulatory LuxR family protein</fullName>
    </submittedName>
</protein>
<comment type="caution">
    <text evidence="2">The sequence shown here is derived from an EMBL/GenBank/DDBJ whole genome shotgun (WGS) entry which is preliminary data.</text>
</comment>
<dbReference type="EMBL" id="PVNG01000006">
    <property type="protein sequence ID" value="PRX66163.1"/>
    <property type="molecule type" value="Genomic_DNA"/>
</dbReference>
<dbReference type="PANTHER" id="PTHR34293:SF1">
    <property type="entry name" value="HTH-TYPE TRANSCRIPTIONAL REGULATOR TRMBL2"/>
    <property type="match status" value="1"/>
</dbReference>
<dbReference type="PANTHER" id="PTHR34293">
    <property type="entry name" value="HTH-TYPE TRANSCRIPTIONAL REGULATOR TRMBL2"/>
    <property type="match status" value="1"/>
</dbReference>
<name>A0A2T0N2F7_9ACTN</name>
<dbReference type="GO" id="GO:0006355">
    <property type="term" value="P:regulation of DNA-templated transcription"/>
    <property type="evidence" value="ECO:0007669"/>
    <property type="project" value="InterPro"/>
</dbReference>
<dbReference type="Pfam" id="PF00196">
    <property type="entry name" value="GerE"/>
    <property type="match status" value="1"/>
</dbReference>
<dbReference type="InterPro" id="IPR000792">
    <property type="entry name" value="Tscrpt_reg_LuxR_C"/>
</dbReference>